<gene>
    <name evidence="1" type="ORF">LHJ74_03845</name>
</gene>
<protein>
    <submittedName>
        <fullName evidence="1">Tautomerase family protein</fullName>
    </submittedName>
</protein>
<keyword evidence="2" id="KW-1185">Reference proteome</keyword>
<evidence type="ECO:0000313" key="1">
    <source>
        <dbReference type="EMBL" id="MCT2589077.1"/>
    </source>
</evidence>
<dbReference type="Proteomes" id="UP001156389">
    <property type="component" value="Unassembled WGS sequence"/>
</dbReference>
<organism evidence="1 2">
    <name type="scientific">Streptomyces gossypii</name>
    <dbReference type="NCBI Taxonomy" id="2883101"/>
    <lineage>
        <taxon>Bacteria</taxon>
        <taxon>Bacillati</taxon>
        <taxon>Actinomycetota</taxon>
        <taxon>Actinomycetes</taxon>
        <taxon>Kitasatosporales</taxon>
        <taxon>Streptomycetaceae</taxon>
        <taxon>Streptomyces</taxon>
    </lineage>
</organism>
<name>A0ABT2JMH1_9ACTN</name>
<dbReference type="Gene3D" id="3.30.429.10">
    <property type="entry name" value="Macrophage Migration Inhibitory Factor"/>
    <property type="match status" value="1"/>
</dbReference>
<comment type="caution">
    <text evidence="1">The sequence shown here is derived from an EMBL/GenBank/DDBJ whole genome shotgun (WGS) entry which is preliminary data.</text>
</comment>
<evidence type="ECO:0000313" key="2">
    <source>
        <dbReference type="Proteomes" id="UP001156389"/>
    </source>
</evidence>
<sequence>MTRTNESPMNRVTVAYSDVLAEVFDRQRLALALHPALATVKRVRAEETVTRFQRIDEPVVVGDRTDCAVVQVEIATGVVVSEPQRNRLAQTVVEQVMAHLGATDAPVHIAVEVVAHNHWGRAESWRP</sequence>
<proteinExistence type="predicted"/>
<dbReference type="SUPFAM" id="SSF55331">
    <property type="entry name" value="Tautomerase/MIF"/>
    <property type="match status" value="1"/>
</dbReference>
<dbReference type="RefSeq" id="WP_260216066.1">
    <property type="nucleotide sequence ID" value="NZ_JAJAGO010000002.1"/>
</dbReference>
<reference evidence="1 2" key="1">
    <citation type="submission" date="2021-10" db="EMBL/GenBank/DDBJ databases">
        <title>Streptomyces gossypii sp. nov., isolated from soil collected from cotton field.</title>
        <authorList>
            <person name="Ge X."/>
            <person name="Chen X."/>
            <person name="Liu W."/>
        </authorList>
    </citation>
    <scope>NUCLEOTIDE SEQUENCE [LARGE SCALE GENOMIC DNA]</scope>
    <source>
        <strain evidence="1 2">N2-109</strain>
    </source>
</reference>
<dbReference type="EMBL" id="JAJAGO010000002">
    <property type="protein sequence ID" value="MCT2589077.1"/>
    <property type="molecule type" value="Genomic_DNA"/>
</dbReference>
<dbReference type="InterPro" id="IPR014347">
    <property type="entry name" value="Tautomerase/MIF_sf"/>
</dbReference>
<accession>A0ABT2JMH1</accession>